<sequence length="55" mass="5659">MPRPLRTREGVFLLAGLLAGVGLVLAISGSPIAFTIVLLVASAAVLSVGVVREMR</sequence>
<name>A0A0F8ZPD7_9ZZZZ</name>
<organism evidence="2">
    <name type="scientific">marine sediment metagenome</name>
    <dbReference type="NCBI Taxonomy" id="412755"/>
    <lineage>
        <taxon>unclassified sequences</taxon>
        <taxon>metagenomes</taxon>
        <taxon>ecological metagenomes</taxon>
    </lineage>
</organism>
<dbReference type="EMBL" id="LAZR01046784">
    <property type="protein sequence ID" value="KKK95732.1"/>
    <property type="molecule type" value="Genomic_DNA"/>
</dbReference>
<keyword evidence="1" id="KW-0812">Transmembrane</keyword>
<dbReference type="AlphaFoldDB" id="A0A0F8ZPD7"/>
<gene>
    <name evidence="2" type="ORF">LCGC14_2669850</name>
</gene>
<accession>A0A0F8ZPD7</accession>
<feature type="transmembrane region" description="Helical" evidence="1">
    <location>
        <begin position="36"/>
        <end position="54"/>
    </location>
</feature>
<keyword evidence="1" id="KW-1133">Transmembrane helix</keyword>
<keyword evidence="1" id="KW-0472">Membrane</keyword>
<comment type="caution">
    <text evidence="2">The sequence shown here is derived from an EMBL/GenBank/DDBJ whole genome shotgun (WGS) entry which is preliminary data.</text>
</comment>
<proteinExistence type="predicted"/>
<protein>
    <submittedName>
        <fullName evidence="2">Uncharacterized protein</fullName>
    </submittedName>
</protein>
<evidence type="ECO:0000313" key="2">
    <source>
        <dbReference type="EMBL" id="KKK95732.1"/>
    </source>
</evidence>
<evidence type="ECO:0000256" key="1">
    <source>
        <dbReference type="SAM" id="Phobius"/>
    </source>
</evidence>
<reference evidence="2" key="1">
    <citation type="journal article" date="2015" name="Nature">
        <title>Complex archaea that bridge the gap between prokaryotes and eukaryotes.</title>
        <authorList>
            <person name="Spang A."/>
            <person name="Saw J.H."/>
            <person name="Jorgensen S.L."/>
            <person name="Zaremba-Niedzwiedzka K."/>
            <person name="Martijn J."/>
            <person name="Lind A.E."/>
            <person name="van Eijk R."/>
            <person name="Schleper C."/>
            <person name="Guy L."/>
            <person name="Ettema T.J."/>
        </authorList>
    </citation>
    <scope>NUCLEOTIDE SEQUENCE</scope>
</reference>